<dbReference type="RefSeq" id="WP_147082366.1">
    <property type="nucleotide sequence ID" value="NZ_VOQR01000001.1"/>
</dbReference>
<protein>
    <recommendedName>
        <fullName evidence="3">Helix-turn-helix domain-containing protein</fullName>
    </recommendedName>
</protein>
<organism evidence="1 2">
    <name type="scientific">Sphingomonas ginsenosidivorax</name>
    <dbReference type="NCBI Taxonomy" id="862135"/>
    <lineage>
        <taxon>Bacteria</taxon>
        <taxon>Pseudomonadati</taxon>
        <taxon>Pseudomonadota</taxon>
        <taxon>Alphaproteobacteria</taxon>
        <taxon>Sphingomonadales</taxon>
        <taxon>Sphingomonadaceae</taxon>
        <taxon>Sphingomonas</taxon>
    </lineage>
</organism>
<dbReference type="AlphaFoldDB" id="A0A5C6UGS4"/>
<accession>A0A5C6UGS4</accession>
<proteinExistence type="predicted"/>
<dbReference type="OrthoDB" id="8115861at2"/>
<keyword evidence="2" id="KW-1185">Reference proteome</keyword>
<evidence type="ECO:0000313" key="1">
    <source>
        <dbReference type="EMBL" id="TXC71255.1"/>
    </source>
</evidence>
<reference evidence="1 2" key="1">
    <citation type="journal article" date="2013" name="Antonie Van Leeuwenhoek">
        <title>Sphingomonas ginsenosidivorax sp. nov., with the ability to transform ginsenosides.</title>
        <authorList>
            <person name="Jin X.F."/>
            <person name="Kim J.K."/>
            <person name="Liu Q.M."/>
            <person name="Kang M.S."/>
            <person name="He D."/>
            <person name="Jin F.X."/>
            <person name="Kim S.C."/>
            <person name="Im W.T."/>
        </authorList>
    </citation>
    <scope>NUCLEOTIDE SEQUENCE [LARGE SCALE GENOMIC DNA]</scope>
    <source>
        <strain evidence="1 2">KHI67</strain>
    </source>
</reference>
<name>A0A5C6UGS4_9SPHN</name>
<evidence type="ECO:0008006" key="3">
    <source>
        <dbReference type="Google" id="ProtNLM"/>
    </source>
</evidence>
<sequence length="75" mass="8457">MIGFTQSVRREVKDGRLQYALGGSPPLGIAEVADLLEIERDHCYRTFEKFQALIVEQIDAILACEAEFKRGQDEA</sequence>
<dbReference type="EMBL" id="VOQR01000001">
    <property type="protein sequence ID" value="TXC71255.1"/>
    <property type="molecule type" value="Genomic_DNA"/>
</dbReference>
<comment type="caution">
    <text evidence="1">The sequence shown here is derived from an EMBL/GenBank/DDBJ whole genome shotgun (WGS) entry which is preliminary data.</text>
</comment>
<dbReference type="Proteomes" id="UP000321250">
    <property type="component" value="Unassembled WGS sequence"/>
</dbReference>
<gene>
    <name evidence="1" type="ORF">FSB78_10085</name>
</gene>
<evidence type="ECO:0000313" key="2">
    <source>
        <dbReference type="Proteomes" id="UP000321250"/>
    </source>
</evidence>